<feature type="domain" description="ZP" evidence="3">
    <location>
        <begin position="475"/>
        <end position="715"/>
    </location>
</feature>
<evidence type="ECO:0000259" key="3">
    <source>
        <dbReference type="PROSITE" id="PS51034"/>
    </source>
</evidence>
<name>A0A8S1E352_9PELO</name>
<sequence length="746" mass="83472">MLSVTRCTIFLIFLKFAIACNDQNESAVFVVPNGRKLPSSSVACFNVCAQGNCTGILLNGDKCIIIDTSNYFGKLNRDDYVTMTCMKKLPRKIVAFEWNDRILVGQTQRILQTQDKVQCIASCANEKDFPCLSVMYYTTTQDCLLNSASSASASLKMDTDGVSVSYMELNGLKDHENCLDAYRMIGYDEIEIRGEARIFDGSSGFEKCIARCDTCDFVIFNEIYSECFLVEYDPAGQILDYINDEYQVLTNACSNYRKNCNAQNSLYITYSRTNEIMKAKCLEKCTMNESCRFAYSSQNGSDCILSRRKMALPLVTQRICTNIDDLPDGSAILFDEVGGCPTTLEGDQISPKVELYECMELCATHPTRSCESISYRKNTKECFLHNGEVHTVSQNKTCSTFSLNVIAFEMTGKAPPSPFETTKKPGYSKPKFTQKAKTFSATSSGIKKIDEKKLSIEKAFKNQSKALADVKINTQCNIGDITLKIKTSNLQNGEIYVRNAHENCSANIDGNGEATLRVRHNNSACPISQNGNQMEMIVVVTQNVGEATVITIDDQLFKVRCNYSNQKKSLVVSSTMNLRTTTYSNLGLTGRVKVKPMSMELRSKRDIVKAKLVQIGQSLDLVFKSESPSKDYFVKNCVAIDKEGQESIQLIKNGCASINAKEYVLRGEVLYTKTGFSLPFRAFRFKQSESVRIECEIKLCRKCKKPNCNLRNRRNINEMEYDSGTSTENVEKVLAELLVKGSIESS</sequence>
<evidence type="ECO:0000313" key="5">
    <source>
        <dbReference type="Proteomes" id="UP000494206"/>
    </source>
</evidence>
<feature type="signal peptide" evidence="1">
    <location>
        <begin position="1"/>
        <end position="19"/>
    </location>
</feature>
<dbReference type="InterPro" id="IPR055355">
    <property type="entry name" value="ZP-C"/>
</dbReference>
<dbReference type="OrthoDB" id="5825797at2759"/>
<dbReference type="SMART" id="SM00241">
    <property type="entry name" value="ZP"/>
    <property type="match status" value="1"/>
</dbReference>
<accession>A0A8S1E352</accession>
<dbReference type="InterPro" id="IPR001507">
    <property type="entry name" value="ZP_dom"/>
</dbReference>
<feature type="domain" description="Apple" evidence="2">
    <location>
        <begin position="320"/>
        <end position="405"/>
    </location>
</feature>
<evidence type="ECO:0000313" key="4">
    <source>
        <dbReference type="EMBL" id="CAB3398029.1"/>
    </source>
</evidence>
<keyword evidence="1" id="KW-0732">Signal</keyword>
<dbReference type="PANTHER" id="PTHR47327:SF1">
    <property type="entry name" value="RE15579P"/>
    <property type="match status" value="1"/>
</dbReference>
<evidence type="ECO:0000256" key="1">
    <source>
        <dbReference type="SAM" id="SignalP"/>
    </source>
</evidence>
<dbReference type="SMART" id="SM00473">
    <property type="entry name" value="PAN_AP"/>
    <property type="match status" value="2"/>
</dbReference>
<keyword evidence="5" id="KW-1185">Reference proteome</keyword>
<dbReference type="PROSITE" id="PS51034">
    <property type="entry name" value="ZP_2"/>
    <property type="match status" value="1"/>
</dbReference>
<dbReference type="CDD" id="cd01099">
    <property type="entry name" value="PAN_AP_HGF"/>
    <property type="match status" value="1"/>
</dbReference>
<dbReference type="PROSITE" id="PS50948">
    <property type="entry name" value="PAN"/>
    <property type="match status" value="2"/>
</dbReference>
<dbReference type="Gene3D" id="3.50.4.10">
    <property type="entry name" value="Hepatocyte Growth Factor"/>
    <property type="match status" value="2"/>
</dbReference>
<evidence type="ECO:0000259" key="2">
    <source>
        <dbReference type="PROSITE" id="PS50948"/>
    </source>
</evidence>
<dbReference type="Pfam" id="PF25057">
    <property type="entry name" value="CUT_N"/>
    <property type="match status" value="1"/>
</dbReference>
<proteinExistence type="predicted"/>
<evidence type="ECO:0008006" key="6">
    <source>
        <dbReference type="Google" id="ProtNLM"/>
    </source>
</evidence>
<dbReference type="GO" id="GO:0009653">
    <property type="term" value="P:anatomical structure morphogenesis"/>
    <property type="evidence" value="ECO:0007669"/>
    <property type="project" value="TreeGrafter"/>
</dbReference>
<gene>
    <name evidence="4" type="ORF">CBOVIS_LOCUS1358</name>
</gene>
<comment type="caution">
    <text evidence="4">The sequence shown here is derived from an EMBL/GenBank/DDBJ whole genome shotgun (WGS) entry which is preliminary data.</text>
</comment>
<dbReference type="SUPFAM" id="SSF57414">
    <property type="entry name" value="Hairpin loop containing domain-like"/>
    <property type="match status" value="2"/>
</dbReference>
<protein>
    <recommendedName>
        <fullName evidence="6">ZP domain-containing protein</fullName>
    </recommendedName>
</protein>
<dbReference type="AlphaFoldDB" id="A0A8S1E352"/>
<dbReference type="InterPro" id="IPR052774">
    <property type="entry name" value="Celegans_DevNeuronal_Protein"/>
</dbReference>
<reference evidence="4 5" key="1">
    <citation type="submission" date="2020-04" db="EMBL/GenBank/DDBJ databases">
        <authorList>
            <person name="Laetsch R D."/>
            <person name="Stevens L."/>
            <person name="Kumar S."/>
            <person name="Blaxter L. M."/>
        </authorList>
    </citation>
    <scope>NUCLEOTIDE SEQUENCE [LARGE SCALE GENOMIC DNA]</scope>
</reference>
<organism evidence="4 5">
    <name type="scientific">Caenorhabditis bovis</name>
    <dbReference type="NCBI Taxonomy" id="2654633"/>
    <lineage>
        <taxon>Eukaryota</taxon>
        <taxon>Metazoa</taxon>
        <taxon>Ecdysozoa</taxon>
        <taxon>Nematoda</taxon>
        <taxon>Chromadorea</taxon>
        <taxon>Rhabditida</taxon>
        <taxon>Rhabditina</taxon>
        <taxon>Rhabditomorpha</taxon>
        <taxon>Rhabditoidea</taxon>
        <taxon>Rhabditidae</taxon>
        <taxon>Peloderinae</taxon>
        <taxon>Caenorhabditis</taxon>
    </lineage>
</organism>
<dbReference type="Pfam" id="PF00100">
    <property type="entry name" value="Zona_pellucida"/>
    <property type="match status" value="1"/>
</dbReference>
<dbReference type="PANTHER" id="PTHR47327">
    <property type="entry name" value="FI18240P1-RELATED"/>
    <property type="match status" value="1"/>
</dbReference>
<dbReference type="Proteomes" id="UP000494206">
    <property type="component" value="Unassembled WGS sequence"/>
</dbReference>
<dbReference type="Pfam" id="PF00024">
    <property type="entry name" value="PAN_1"/>
    <property type="match status" value="2"/>
</dbReference>
<feature type="chain" id="PRO_5035809496" description="ZP domain-containing protein" evidence="1">
    <location>
        <begin position="20"/>
        <end position="746"/>
    </location>
</feature>
<dbReference type="InterPro" id="IPR056953">
    <property type="entry name" value="CUT_N"/>
</dbReference>
<dbReference type="InterPro" id="IPR003609">
    <property type="entry name" value="Pan_app"/>
</dbReference>
<dbReference type="EMBL" id="CADEPM010000001">
    <property type="protein sequence ID" value="CAB3398029.1"/>
    <property type="molecule type" value="Genomic_DNA"/>
</dbReference>
<feature type="domain" description="Apple" evidence="2">
    <location>
        <begin position="85"/>
        <end position="171"/>
    </location>
</feature>